<evidence type="ECO:0000313" key="1">
    <source>
        <dbReference type="EMBL" id="AIR06315.1"/>
    </source>
</evidence>
<dbReference type="InterPro" id="IPR049933">
    <property type="entry name" value="RseD"/>
</dbReference>
<reference evidence="1 2" key="1">
    <citation type="submission" date="2014-09" db="EMBL/GenBank/DDBJ databases">
        <title>Cedecea neteri SSMD04 Genome Sequencing.</title>
        <authorList>
            <person name="Tan J.-Y."/>
        </authorList>
    </citation>
    <scope>NUCLEOTIDE SEQUENCE [LARGE SCALE GENOMIC DNA]</scope>
    <source>
        <strain evidence="1 2">SSMD04</strain>
    </source>
</reference>
<gene>
    <name evidence="1" type="ORF">JT31_17385</name>
</gene>
<protein>
    <submittedName>
        <fullName evidence="1">Uncharacterized protein</fullName>
    </submittedName>
</protein>
<evidence type="ECO:0000313" key="2">
    <source>
        <dbReference type="Proteomes" id="UP000029481"/>
    </source>
</evidence>
<dbReference type="OrthoDB" id="6625541at2"/>
<sequence length="86" mass="9803">MMKYLDSCDTLLANFLSIDSEESALPFCEAELIMKRCNPLNMTEKQRRNGTLLASGTPTQSLLKNAGFEWHFDYAWKLGLGRHYLG</sequence>
<keyword evidence="2" id="KW-1185">Reference proteome</keyword>
<proteinExistence type="predicted"/>
<dbReference type="AlphaFoldDB" id="A0A089RIM1"/>
<name>A0A089RIM1_9ENTR</name>
<dbReference type="EMBL" id="CP009451">
    <property type="protein sequence ID" value="AIR06315.1"/>
    <property type="molecule type" value="Genomic_DNA"/>
</dbReference>
<dbReference type="Proteomes" id="UP000029481">
    <property type="component" value="Chromosome"/>
</dbReference>
<dbReference type="KEGG" id="cnt:JT31_17385"/>
<dbReference type="NCBIfam" id="NF033697">
    <property type="entry name" value="leader_RseD"/>
    <property type="match status" value="1"/>
</dbReference>
<accession>A0A089RIM1</accession>
<organism evidence="1 2">
    <name type="scientific">Cedecea neteri</name>
    <dbReference type="NCBI Taxonomy" id="158822"/>
    <lineage>
        <taxon>Bacteria</taxon>
        <taxon>Pseudomonadati</taxon>
        <taxon>Pseudomonadota</taxon>
        <taxon>Gammaproteobacteria</taxon>
        <taxon>Enterobacterales</taxon>
        <taxon>Enterobacteriaceae</taxon>
        <taxon>Cedecea</taxon>
    </lineage>
</organism>